<gene>
    <name evidence="7" type="ORF">DPMN_061539</name>
</gene>
<keyword evidence="3" id="KW-0328">Glycosyltransferase</keyword>
<reference evidence="7" key="1">
    <citation type="journal article" date="2019" name="bioRxiv">
        <title>The Genome of the Zebra Mussel, Dreissena polymorpha: A Resource for Invasive Species Research.</title>
        <authorList>
            <person name="McCartney M.A."/>
            <person name="Auch B."/>
            <person name="Kono T."/>
            <person name="Mallez S."/>
            <person name="Zhang Y."/>
            <person name="Obille A."/>
            <person name="Becker A."/>
            <person name="Abrahante J.E."/>
            <person name="Garbe J."/>
            <person name="Badalamenti J.P."/>
            <person name="Herman A."/>
            <person name="Mangelson H."/>
            <person name="Liachko I."/>
            <person name="Sullivan S."/>
            <person name="Sone E.D."/>
            <person name="Koren S."/>
            <person name="Silverstein K.A.T."/>
            <person name="Beckman K.B."/>
            <person name="Gohl D.M."/>
        </authorList>
    </citation>
    <scope>NUCLEOTIDE SEQUENCE</scope>
    <source>
        <strain evidence="7">Duluth1</strain>
        <tissue evidence="7">Whole animal</tissue>
    </source>
</reference>
<evidence type="ECO:0000256" key="1">
    <source>
        <dbReference type="ARBA" id="ARBA00022443"/>
    </source>
</evidence>
<evidence type="ECO:0000313" key="7">
    <source>
        <dbReference type="EMBL" id="KAH3718733.1"/>
    </source>
</evidence>
<evidence type="ECO:0000256" key="3">
    <source>
        <dbReference type="RuleBase" id="RU362114"/>
    </source>
</evidence>
<evidence type="ECO:0000259" key="5">
    <source>
        <dbReference type="PROSITE" id="PS50002"/>
    </source>
</evidence>
<keyword evidence="8" id="KW-1185">Reference proteome</keyword>
<comment type="caution">
    <text evidence="7">The sequence shown here is derived from an EMBL/GenBank/DDBJ whole genome shotgun (WGS) entry which is preliminary data.</text>
</comment>
<dbReference type="InterPro" id="IPR012317">
    <property type="entry name" value="Poly(ADP-ribose)pol_cat_dom"/>
</dbReference>
<dbReference type="InterPro" id="IPR051712">
    <property type="entry name" value="ARTD-AVP"/>
</dbReference>
<proteinExistence type="predicted"/>
<protein>
    <recommendedName>
        <fullName evidence="3">Poly [ADP-ribose] polymerase</fullName>
        <shortName evidence="3">PARP</shortName>
        <ecNumber evidence="3">2.4.2.-</ecNumber>
    </recommendedName>
</protein>
<reference evidence="7" key="2">
    <citation type="submission" date="2020-11" db="EMBL/GenBank/DDBJ databases">
        <authorList>
            <person name="McCartney M.A."/>
            <person name="Auch B."/>
            <person name="Kono T."/>
            <person name="Mallez S."/>
            <person name="Becker A."/>
            <person name="Gohl D.M."/>
            <person name="Silverstein K.A.T."/>
            <person name="Koren S."/>
            <person name="Bechman K.B."/>
            <person name="Herman A."/>
            <person name="Abrahante J.E."/>
            <person name="Garbe J."/>
        </authorList>
    </citation>
    <scope>NUCLEOTIDE SEQUENCE</scope>
    <source>
        <strain evidence="7">Duluth1</strain>
        <tissue evidence="7">Whole animal</tissue>
    </source>
</reference>
<dbReference type="GO" id="GO:0003950">
    <property type="term" value="F:NAD+ poly-ADP-ribosyltransferase activity"/>
    <property type="evidence" value="ECO:0007669"/>
    <property type="project" value="UniProtKB-UniRule"/>
</dbReference>
<feature type="region of interest" description="Disordered" evidence="4">
    <location>
        <begin position="222"/>
        <end position="241"/>
    </location>
</feature>
<evidence type="ECO:0000259" key="6">
    <source>
        <dbReference type="PROSITE" id="PS51059"/>
    </source>
</evidence>
<dbReference type="GO" id="GO:0005634">
    <property type="term" value="C:nucleus"/>
    <property type="evidence" value="ECO:0007669"/>
    <property type="project" value="TreeGrafter"/>
</dbReference>
<organism evidence="7 8">
    <name type="scientific">Dreissena polymorpha</name>
    <name type="common">Zebra mussel</name>
    <name type="synonym">Mytilus polymorpha</name>
    <dbReference type="NCBI Taxonomy" id="45954"/>
    <lineage>
        <taxon>Eukaryota</taxon>
        <taxon>Metazoa</taxon>
        <taxon>Spiralia</taxon>
        <taxon>Lophotrochozoa</taxon>
        <taxon>Mollusca</taxon>
        <taxon>Bivalvia</taxon>
        <taxon>Autobranchia</taxon>
        <taxon>Heteroconchia</taxon>
        <taxon>Euheterodonta</taxon>
        <taxon>Imparidentia</taxon>
        <taxon>Neoheterodontei</taxon>
        <taxon>Myida</taxon>
        <taxon>Dreissenoidea</taxon>
        <taxon>Dreissenidae</taxon>
        <taxon>Dreissena</taxon>
    </lineage>
</organism>
<keyword evidence="3" id="KW-0808">Transferase</keyword>
<dbReference type="SUPFAM" id="SSF50044">
    <property type="entry name" value="SH3-domain"/>
    <property type="match status" value="1"/>
</dbReference>
<evidence type="ECO:0000256" key="4">
    <source>
        <dbReference type="SAM" id="MobiDB-lite"/>
    </source>
</evidence>
<dbReference type="InterPro" id="IPR001452">
    <property type="entry name" value="SH3_domain"/>
</dbReference>
<evidence type="ECO:0000256" key="2">
    <source>
        <dbReference type="PROSITE-ProRule" id="PRU00192"/>
    </source>
</evidence>
<sequence>MGDMVEVLKQEEEGWWEGIVNGKQGMFPSNFVEIIEEGDSTEPADMDVDIPEEDLDNDNAAAEEMETDEEAAISSEGNYFKKYENCPGHWDPMDEREVNKKGYANIPLQEGSPEYYDVVLPFFKSMVDRSESVEVTRVYRVQNPIKWKYYTVKKEEMILDSEGSGKALEEYLFHGTSSDALDAICRKGLDPRINGKHGTTYGKGSYFAKNASYSHHYTDRRKKINPNLVHPGQPGPSSGMQTVKDKFKARMLFAKVLVGSYTIGNPQLRKPPARNADDPFGKCYDSCVDNIQDPKIFVIFDTTQAYPEYLIEYSYS</sequence>
<keyword evidence="1 2" id="KW-0728">SH3 domain</keyword>
<dbReference type="Pfam" id="PF07653">
    <property type="entry name" value="SH3_2"/>
    <property type="match status" value="1"/>
</dbReference>
<dbReference type="Gene3D" id="3.90.228.10">
    <property type="match status" value="1"/>
</dbReference>
<dbReference type="InterPro" id="IPR036028">
    <property type="entry name" value="SH3-like_dom_sf"/>
</dbReference>
<dbReference type="PANTHER" id="PTHR45740:SF2">
    <property type="entry name" value="POLY [ADP-RIBOSE] POLYMERASE"/>
    <property type="match status" value="1"/>
</dbReference>
<dbReference type="Gene3D" id="2.30.30.40">
    <property type="entry name" value="SH3 Domains"/>
    <property type="match status" value="1"/>
</dbReference>
<keyword evidence="3" id="KW-0520">NAD</keyword>
<name>A0A9D4C779_DREPO</name>
<dbReference type="Proteomes" id="UP000828390">
    <property type="component" value="Unassembled WGS sequence"/>
</dbReference>
<dbReference type="AlphaFoldDB" id="A0A9D4C779"/>
<dbReference type="Pfam" id="PF00644">
    <property type="entry name" value="PARP"/>
    <property type="match status" value="1"/>
</dbReference>
<dbReference type="EC" id="2.4.2.-" evidence="3"/>
<feature type="domain" description="SH3" evidence="5">
    <location>
        <begin position="1"/>
        <end position="37"/>
    </location>
</feature>
<dbReference type="PROSITE" id="PS50002">
    <property type="entry name" value="SH3"/>
    <property type="match status" value="1"/>
</dbReference>
<dbReference type="PROSITE" id="PS51059">
    <property type="entry name" value="PARP_CATALYTIC"/>
    <property type="match status" value="1"/>
</dbReference>
<evidence type="ECO:0000313" key="8">
    <source>
        <dbReference type="Proteomes" id="UP000828390"/>
    </source>
</evidence>
<dbReference type="CDD" id="cd01439">
    <property type="entry name" value="TCCD_inducible_PARP_like"/>
    <property type="match status" value="1"/>
</dbReference>
<dbReference type="GO" id="GO:1990404">
    <property type="term" value="F:NAD+-protein mono-ADP-ribosyltransferase activity"/>
    <property type="evidence" value="ECO:0007669"/>
    <property type="project" value="TreeGrafter"/>
</dbReference>
<dbReference type="PANTHER" id="PTHR45740">
    <property type="entry name" value="POLY [ADP-RIBOSE] POLYMERASE"/>
    <property type="match status" value="1"/>
</dbReference>
<dbReference type="EMBL" id="JAIWYP010000013">
    <property type="protein sequence ID" value="KAH3718733.1"/>
    <property type="molecule type" value="Genomic_DNA"/>
</dbReference>
<accession>A0A9D4C779</accession>
<dbReference type="SUPFAM" id="SSF56399">
    <property type="entry name" value="ADP-ribosylation"/>
    <property type="match status" value="1"/>
</dbReference>
<feature type="domain" description="PARP catalytic" evidence="6">
    <location>
        <begin position="91"/>
        <end position="316"/>
    </location>
</feature>